<evidence type="ECO:0000313" key="2">
    <source>
        <dbReference type="Proteomes" id="UP000321118"/>
    </source>
</evidence>
<reference evidence="1 2" key="1">
    <citation type="submission" date="2019-07" db="EMBL/GenBank/DDBJ databases">
        <title>Whole genome shotgun sequence of Cellulomonas xylanilytica NBRC 101102.</title>
        <authorList>
            <person name="Hosoyama A."/>
            <person name="Uohara A."/>
            <person name="Ohji S."/>
            <person name="Ichikawa N."/>
        </authorList>
    </citation>
    <scope>NUCLEOTIDE SEQUENCE [LARGE SCALE GENOMIC DNA]</scope>
    <source>
        <strain evidence="1 2">NBRC 101102</strain>
    </source>
</reference>
<evidence type="ECO:0000313" key="1">
    <source>
        <dbReference type="EMBL" id="GEK22941.1"/>
    </source>
</evidence>
<proteinExistence type="predicted"/>
<protein>
    <submittedName>
        <fullName evidence="1">Uncharacterized protein</fullName>
    </submittedName>
</protein>
<organism evidence="1 2">
    <name type="scientific">Cellulomonas xylanilytica</name>
    <dbReference type="NCBI Taxonomy" id="233583"/>
    <lineage>
        <taxon>Bacteria</taxon>
        <taxon>Bacillati</taxon>
        <taxon>Actinomycetota</taxon>
        <taxon>Actinomycetes</taxon>
        <taxon>Micrococcales</taxon>
        <taxon>Cellulomonadaceae</taxon>
        <taxon>Cellulomonas</taxon>
    </lineage>
</organism>
<sequence>MLTCPVCTSGELELVERLADDRRTIRCTACTHQWTRGEAKTSAPLPSSSADLQARFPDRSAVDQARWEKVAALAAASPPTAPGYDWTHYQQVFARDEVADCDPRDLLSFVNETPGATNATTASFNRAWKTMGEREASARTRNTIRYLLYGPATVPLPDRLTRLILGQGGLGMTGFKEPTLTRVLVATSPDAYLPIHTYGGARGGKKEIAQRVYGLTLPEVAKEQFTIGRLILWSNDLLVDLVEDEFDDLTQAAAFLTTVKVPA</sequence>
<gene>
    <name evidence="1" type="ORF">CXY01_34610</name>
</gene>
<dbReference type="EMBL" id="BJUB01000012">
    <property type="protein sequence ID" value="GEK22941.1"/>
    <property type="molecule type" value="Genomic_DNA"/>
</dbReference>
<comment type="caution">
    <text evidence="1">The sequence shown here is derived from an EMBL/GenBank/DDBJ whole genome shotgun (WGS) entry which is preliminary data.</text>
</comment>
<accession>A0A510VAD3</accession>
<keyword evidence="2" id="KW-1185">Reference proteome</keyword>
<dbReference type="Proteomes" id="UP000321118">
    <property type="component" value="Unassembled WGS sequence"/>
</dbReference>
<dbReference type="AlphaFoldDB" id="A0A510VAD3"/>
<name>A0A510VAD3_9CELL</name>